<dbReference type="GO" id="GO:0006508">
    <property type="term" value="P:proteolysis"/>
    <property type="evidence" value="ECO:0007669"/>
    <property type="project" value="UniProtKB-KW"/>
</dbReference>
<dbReference type="InterPro" id="IPR022684">
    <property type="entry name" value="Calpain_cysteine_protease"/>
</dbReference>
<sequence length="254" mass="28143">MKASYDAAAAKCRHEVFAIAAECRRDNRKFRDSFFNIEVDLDLGTRDCLDSICVDSEGKPHGHDYVPSCAKRVTEIFDDPKFFINPPTAEDVVQGLGRDCWLIAAISSLTAIPGMIEKLCVASDAEVGVYGFVHFRDGEWVHTIVDDFLYLTNPDFDSVDELHQTSLLAISNPDGMDPRKWYAKQCQSNSPALYFAKCRNPQETWLPLLEKCFAKATGDYAALNGGFSGDAIEDMTGGITSEIYTSDILDKVGL</sequence>
<feature type="domain" description="Calpain catalytic" evidence="7">
    <location>
        <begin position="71"/>
        <end position="254"/>
    </location>
</feature>
<dbReference type="AlphaFoldDB" id="A0A0M9VUE4"/>
<name>A0A0M9VUE4_ESCWE</name>
<keyword evidence="3" id="KW-0378">Hydrolase</keyword>
<evidence type="ECO:0000256" key="6">
    <source>
        <dbReference type="PROSITE-ProRule" id="PRU00239"/>
    </source>
</evidence>
<reference evidence="8 9" key="1">
    <citation type="submission" date="2015-07" db="EMBL/GenBank/DDBJ databases">
        <title>The genome of the fungus Escovopsis weberi, a specialized disease agent of ant agriculture.</title>
        <authorList>
            <person name="de Man T.J."/>
            <person name="Stajich J.E."/>
            <person name="Kubicek C.P."/>
            <person name="Chenthamara K."/>
            <person name="Atanasova L."/>
            <person name="Druzhinina I.S."/>
            <person name="Birnbaum S."/>
            <person name="Barribeau S.M."/>
            <person name="Teiling C."/>
            <person name="Suen G."/>
            <person name="Currie C."/>
            <person name="Gerardo N.M."/>
        </authorList>
    </citation>
    <scope>NUCLEOTIDE SEQUENCE [LARGE SCALE GENOMIC DNA]</scope>
</reference>
<evidence type="ECO:0000256" key="3">
    <source>
        <dbReference type="ARBA" id="ARBA00022801"/>
    </source>
</evidence>
<dbReference type="Pfam" id="PF00648">
    <property type="entry name" value="Peptidase_C2"/>
    <property type="match status" value="2"/>
</dbReference>
<feature type="active site" evidence="5">
    <location>
        <position position="100"/>
    </location>
</feature>
<dbReference type="InterPro" id="IPR001300">
    <property type="entry name" value="Peptidase_C2_calpain_cat"/>
</dbReference>
<evidence type="ECO:0000256" key="4">
    <source>
        <dbReference type="ARBA" id="ARBA00022807"/>
    </source>
</evidence>
<dbReference type="SUPFAM" id="SSF54001">
    <property type="entry name" value="Cysteine proteinases"/>
    <property type="match status" value="1"/>
</dbReference>
<dbReference type="STRING" id="150374.A0A0M9VUE4"/>
<dbReference type="PANTHER" id="PTHR10183">
    <property type="entry name" value="CALPAIN"/>
    <property type="match status" value="1"/>
</dbReference>
<accession>A0A0M9VUE4</accession>
<dbReference type="OrthoDB" id="424753at2759"/>
<evidence type="ECO:0000259" key="7">
    <source>
        <dbReference type="PROSITE" id="PS50203"/>
    </source>
</evidence>
<dbReference type="PANTHER" id="PTHR10183:SF379">
    <property type="entry name" value="CALPAIN-5"/>
    <property type="match status" value="1"/>
</dbReference>
<evidence type="ECO:0000313" key="9">
    <source>
        <dbReference type="Proteomes" id="UP000053831"/>
    </source>
</evidence>
<evidence type="ECO:0000256" key="1">
    <source>
        <dbReference type="ARBA" id="ARBA00007623"/>
    </source>
</evidence>
<comment type="similarity">
    <text evidence="1">Belongs to the peptidase C2 family.</text>
</comment>
<organism evidence="8 9">
    <name type="scientific">Escovopsis weberi</name>
    <dbReference type="NCBI Taxonomy" id="150374"/>
    <lineage>
        <taxon>Eukaryota</taxon>
        <taxon>Fungi</taxon>
        <taxon>Dikarya</taxon>
        <taxon>Ascomycota</taxon>
        <taxon>Pezizomycotina</taxon>
        <taxon>Sordariomycetes</taxon>
        <taxon>Hypocreomycetidae</taxon>
        <taxon>Hypocreales</taxon>
        <taxon>Hypocreaceae</taxon>
        <taxon>Escovopsis</taxon>
    </lineage>
</organism>
<evidence type="ECO:0000256" key="5">
    <source>
        <dbReference type="PIRSR" id="PIRSR622684-1"/>
    </source>
</evidence>
<evidence type="ECO:0000313" key="8">
    <source>
        <dbReference type="EMBL" id="KOS19825.1"/>
    </source>
</evidence>
<dbReference type="EMBL" id="LGSR01000019">
    <property type="protein sequence ID" value="KOS19825.1"/>
    <property type="molecule type" value="Genomic_DNA"/>
</dbReference>
<keyword evidence="4" id="KW-0788">Thiol protease</keyword>
<dbReference type="GO" id="GO:0004198">
    <property type="term" value="F:calcium-dependent cysteine-type endopeptidase activity"/>
    <property type="evidence" value="ECO:0007669"/>
    <property type="project" value="InterPro"/>
</dbReference>
<proteinExistence type="inferred from homology"/>
<dbReference type="PROSITE" id="PS50203">
    <property type="entry name" value="CALPAIN_CAT"/>
    <property type="match status" value="1"/>
</dbReference>
<comment type="caution">
    <text evidence="6">Lacks conserved residue(s) required for the propagation of feature annotation.</text>
</comment>
<gene>
    <name evidence="8" type="ORF">ESCO_005747</name>
</gene>
<protein>
    <submittedName>
        <fullName evidence="8">Calpain-1 catalytic subunit</fullName>
    </submittedName>
</protein>
<keyword evidence="2" id="KW-0645">Protease</keyword>
<dbReference type="Proteomes" id="UP000053831">
    <property type="component" value="Unassembled WGS sequence"/>
</dbReference>
<evidence type="ECO:0000256" key="2">
    <source>
        <dbReference type="ARBA" id="ARBA00022670"/>
    </source>
</evidence>
<keyword evidence="9" id="KW-1185">Reference proteome</keyword>
<comment type="caution">
    <text evidence="8">The sequence shown here is derived from an EMBL/GenBank/DDBJ whole genome shotgun (WGS) entry which is preliminary data.</text>
</comment>
<dbReference type="InterPro" id="IPR038765">
    <property type="entry name" value="Papain-like_cys_pep_sf"/>
</dbReference>